<sequence>MKTKIFNQFKYSLIFLLMLTSLNCYKPVAAQPKNQISRNASKKKKPIRLKKKQQTGDRRGRPTRRRGMGNRNDCPTTDIPLTALIPEKQVGKVVEANPTFWLFIPYESSKIPKGEFVLQDENHNDLYRRDFPINKGEGIVGVSLASETSLETNKIYQWYFKLYCEDSESTTPIYVRGWVQRVALQPQQKQQLSELTSPGQRVAFYANNGIWYSAFTEIAKICLSNPQNKSIAKDFSQLLSNVGLQDLSNKPIVGEISE</sequence>
<organism evidence="3 4">
    <name type="scientific">Calothrix parasitica NIES-267</name>
    <dbReference type="NCBI Taxonomy" id="1973488"/>
    <lineage>
        <taxon>Bacteria</taxon>
        <taxon>Bacillati</taxon>
        <taxon>Cyanobacteriota</taxon>
        <taxon>Cyanophyceae</taxon>
        <taxon>Nostocales</taxon>
        <taxon>Calotrichaceae</taxon>
        <taxon>Calothrix</taxon>
    </lineage>
</organism>
<evidence type="ECO:0000313" key="4">
    <source>
        <dbReference type="Proteomes" id="UP000218418"/>
    </source>
</evidence>
<evidence type="ECO:0000256" key="1">
    <source>
        <dbReference type="SAM" id="MobiDB-lite"/>
    </source>
</evidence>
<protein>
    <recommendedName>
        <fullName evidence="5">DUF928 domain-containing protein</fullName>
    </recommendedName>
</protein>
<dbReference type="InterPro" id="IPR010328">
    <property type="entry name" value="DUF928"/>
</dbReference>
<evidence type="ECO:0000313" key="3">
    <source>
        <dbReference type="EMBL" id="BAY85942.1"/>
    </source>
</evidence>
<feature type="compositionally biased region" description="Basic residues" evidence="1">
    <location>
        <begin position="40"/>
        <end position="53"/>
    </location>
</feature>
<dbReference type="Proteomes" id="UP000218418">
    <property type="component" value="Chromosome"/>
</dbReference>
<dbReference type="AlphaFoldDB" id="A0A1Z4LXI4"/>
<reference evidence="3 4" key="1">
    <citation type="submission" date="2017-06" db="EMBL/GenBank/DDBJ databases">
        <title>Genome sequencing of cyanobaciteial culture collection at National Institute for Environmental Studies (NIES).</title>
        <authorList>
            <person name="Hirose Y."/>
            <person name="Shimura Y."/>
            <person name="Fujisawa T."/>
            <person name="Nakamura Y."/>
            <person name="Kawachi M."/>
        </authorList>
    </citation>
    <scope>NUCLEOTIDE SEQUENCE [LARGE SCALE GENOMIC DNA]</scope>
    <source>
        <strain evidence="3 4">NIES-267</strain>
    </source>
</reference>
<dbReference type="EMBL" id="AP018227">
    <property type="protein sequence ID" value="BAY85942.1"/>
    <property type="molecule type" value="Genomic_DNA"/>
</dbReference>
<gene>
    <name evidence="3" type="ORF">NIES267_54480</name>
</gene>
<feature type="chain" id="PRO_5012373778" description="DUF928 domain-containing protein" evidence="2">
    <location>
        <begin position="27"/>
        <end position="258"/>
    </location>
</feature>
<feature type="region of interest" description="Disordered" evidence="1">
    <location>
        <begin position="34"/>
        <end position="74"/>
    </location>
</feature>
<keyword evidence="2" id="KW-0732">Signal</keyword>
<evidence type="ECO:0000256" key="2">
    <source>
        <dbReference type="SAM" id="SignalP"/>
    </source>
</evidence>
<dbReference type="Pfam" id="PF06051">
    <property type="entry name" value="DUF928"/>
    <property type="match status" value="1"/>
</dbReference>
<keyword evidence="4" id="KW-1185">Reference proteome</keyword>
<feature type="signal peptide" evidence="2">
    <location>
        <begin position="1"/>
        <end position="26"/>
    </location>
</feature>
<evidence type="ECO:0008006" key="5">
    <source>
        <dbReference type="Google" id="ProtNLM"/>
    </source>
</evidence>
<name>A0A1Z4LXI4_9CYAN</name>
<dbReference type="OrthoDB" id="536034at2"/>
<accession>A0A1Z4LXI4</accession>
<proteinExistence type="predicted"/>